<evidence type="ECO:0000313" key="2">
    <source>
        <dbReference type="EMBL" id="BBO32087.1"/>
    </source>
</evidence>
<keyword evidence="3" id="KW-1185">Reference proteome</keyword>
<name>A0A5K7X8D6_9BACT</name>
<proteinExistence type="predicted"/>
<accession>A0A5K7X8D6</accession>
<dbReference type="AlphaFoldDB" id="A0A5K7X8D6"/>
<dbReference type="EMBL" id="AP021861">
    <property type="protein sequence ID" value="BBO32087.1"/>
    <property type="molecule type" value="Genomic_DNA"/>
</dbReference>
<sequence length="109" mass="11957">MILFSNASRRLSFAIIFRFTPKDGSEGMPLAPPPGRRSTGRRRAFVTASSSSMYNRFTISRMTSRGEVLAGGLVGEFRELPDQLLEHGPHLRVADNVGVEVDVGELLGH</sequence>
<evidence type="ECO:0000256" key="1">
    <source>
        <dbReference type="SAM" id="MobiDB-lite"/>
    </source>
</evidence>
<dbReference type="Proteomes" id="UP000326837">
    <property type="component" value="Chromosome"/>
</dbReference>
<organism evidence="2 3">
    <name type="scientific">Lacipirellula parvula</name>
    <dbReference type="NCBI Taxonomy" id="2650471"/>
    <lineage>
        <taxon>Bacteria</taxon>
        <taxon>Pseudomonadati</taxon>
        <taxon>Planctomycetota</taxon>
        <taxon>Planctomycetia</taxon>
        <taxon>Pirellulales</taxon>
        <taxon>Lacipirellulaceae</taxon>
        <taxon>Lacipirellula</taxon>
    </lineage>
</organism>
<protein>
    <submittedName>
        <fullName evidence="2">Uncharacterized protein</fullName>
    </submittedName>
</protein>
<evidence type="ECO:0000313" key="3">
    <source>
        <dbReference type="Proteomes" id="UP000326837"/>
    </source>
</evidence>
<reference evidence="3" key="1">
    <citation type="submission" date="2019-10" db="EMBL/GenBank/DDBJ databases">
        <title>Lacipirellula parvula gen. nov., sp. nov., representing a lineage of planctomycetes widespread in freshwater anoxic habitats, and description of the family Lacipirellulaceae.</title>
        <authorList>
            <person name="Dedysh S.N."/>
            <person name="Kulichevskaya I.S."/>
            <person name="Beletsky A.V."/>
            <person name="Rakitin A.L."/>
            <person name="Mardanov A.V."/>
            <person name="Ivanova A.A."/>
            <person name="Saltykova V.X."/>
            <person name="Rijpstra W.I.C."/>
            <person name="Sinninghe Damste J.S."/>
            <person name="Ravin N.V."/>
        </authorList>
    </citation>
    <scope>NUCLEOTIDE SEQUENCE [LARGE SCALE GENOMIC DNA]</scope>
    <source>
        <strain evidence="3">PX69</strain>
    </source>
</reference>
<feature type="region of interest" description="Disordered" evidence="1">
    <location>
        <begin position="23"/>
        <end position="42"/>
    </location>
</feature>
<gene>
    <name evidence="2" type="ORF">PLANPX_1699</name>
</gene>
<dbReference type="KEGG" id="lpav:PLANPX_1699"/>